<feature type="region of interest" description="Disordered" evidence="1">
    <location>
        <begin position="1"/>
        <end position="39"/>
    </location>
</feature>
<dbReference type="Proteomes" id="UP000696280">
    <property type="component" value="Unassembled WGS sequence"/>
</dbReference>
<evidence type="ECO:0000313" key="2">
    <source>
        <dbReference type="EMBL" id="CAG8954337.1"/>
    </source>
</evidence>
<comment type="caution">
    <text evidence="2">The sequence shown here is derived from an EMBL/GenBank/DDBJ whole genome shotgun (WGS) entry which is preliminary data.</text>
</comment>
<organism evidence="2 3">
    <name type="scientific">Hymenoscyphus fraxineus</name>
    <dbReference type="NCBI Taxonomy" id="746836"/>
    <lineage>
        <taxon>Eukaryota</taxon>
        <taxon>Fungi</taxon>
        <taxon>Dikarya</taxon>
        <taxon>Ascomycota</taxon>
        <taxon>Pezizomycotina</taxon>
        <taxon>Leotiomycetes</taxon>
        <taxon>Helotiales</taxon>
        <taxon>Helotiaceae</taxon>
        <taxon>Hymenoscyphus</taxon>
    </lineage>
</organism>
<proteinExistence type="predicted"/>
<name>A0A9N9PUA9_9HELO</name>
<gene>
    <name evidence="2" type="ORF">HYFRA_00005961</name>
</gene>
<protein>
    <submittedName>
        <fullName evidence="2">Uncharacterized protein</fullName>
    </submittedName>
</protein>
<evidence type="ECO:0000256" key="1">
    <source>
        <dbReference type="SAM" id="MobiDB-lite"/>
    </source>
</evidence>
<keyword evidence="3" id="KW-1185">Reference proteome</keyword>
<reference evidence="2" key="1">
    <citation type="submission" date="2021-07" db="EMBL/GenBank/DDBJ databases">
        <authorList>
            <person name="Durling M."/>
        </authorList>
    </citation>
    <scope>NUCLEOTIDE SEQUENCE</scope>
</reference>
<dbReference type="AlphaFoldDB" id="A0A9N9PUA9"/>
<dbReference type="EMBL" id="CAJVRL010000056">
    <property type="protein sequence ID" value="CAG8954337.1"/>
    <property type="molecule type" value="Genomic_DNA"/>
</dbReference>
<accession>A0A9N9PUA9</accession>
<sequence length="459" mass="52260">MSLSLKLKPPPPYIPSTTQNGSDTLHPSSIPPNSDPRAFYLQNPSLVPPPLISHSSFIPKPLITHLMRKKKNSALAVKFETHKRRENWDRITNMEGAFHTFLTPVVSNCEMVGDHVYKGRHEIVRFGRNGQGRVLVREVVLSAAVHMDFEYTNVMMRVCRLGREEVRGVELGDGWGVLGVEEKQEEGRRWAYDEGLRRHLVFHLVKDRRLPARREEEGRRWAYDEGLRRHLVFHLVKDRRLPARREVKSMSMDETISFLEYLISSEKHAPELIKDVRGRFTETYDQVLSLELLLNTAIQQALNEFSALEALCGRGYVYTYNPAAIFAKEIGAPLLNRLMVLALKTLSDQNIFANLRIFAFSDFADPEIIPLVKMALRRQPHVRVLRKDDLFRGPGGVYEVGKFPEARGARLVIHNNSDGFGQNIETEGMFESLDGVVGCCGSGAASLRRDRGDLLDFVF</sequence>
<dbReference type="OrthoDB" id="2537245at2759"/>
<feature type="compositionally biased region" description="Polar residues" evidence="1">
    <location>
        <begin position="15"/>
        <end position="27"/>
    </location>
</feature>
<evidence type="ECO:0000313" key="3">
    <source>
        <dbReference type="Proteomes" id="UP000696280"/>
    </source>
</evidence>